<accession>A0A2G5CLV0</accession>
<gene>
    <name evidence="1" type="ORF">AQUCO_04500071v1</name>
</gene>
<dbReference type="EMBL" id="KZ305062">
    <property type="protein sequence ID" value="PIA32218.1"/>
    <property type="molecule type" value="Genomic_DNA"/>
</dbReference>
<organism evidence="1 2">
    <name type="scientific">Aquilegia coerulea</name>
    <name type="common">Rocky mountain columbine</name>
    <dbReference type="NCBI Taxonomy" id="218851"/>
    <lineage>
        <taxon>Eukaryota</taxon>
        <taxon>Viridiplantae</taxon>
        <taxon>Streptophyta</taxon>
        <taxon>Embryophyta</taxon>
        <taxon>Tracheophyta</taxon>
        <taxon>Spermatophyta</taxon>
        <taxon>Magnoliopsida</taxon>
        <taxon>Ranunculales</taxon>
        <taxon>Ranunculaceae</taxon>
        <taxon>Thalictroideae</taxon>
        <taxon>Aquilegia</taxon>
    </lineage>
</organism>
<reference evidence="1 2" key="1">
    <citation type="submission" date="2017-09" db="EMBL/GenBank/DDBJ databases">
        <title>WGS assembly of Aquilegia coerulea Goldsmith.</title>
        <authorList>
            <person name="Hodges S."/>
            <person name="Kramer E."/>
            <person name="Nordborg M."/>
            <person name="Tomkins J."/>
            <person name="Borevitz J."/>
            <person name="Derieg N."/>
            <person name="Yan J."/>
            <person name="Mihaltcheva S."/>
            <person name="Hayes R.D."/>
            <person name="Rokhsar D."/>
        </authorList>
    </citation>
    <scope>NUCLEOTIDE SEQUENCE [LARGE SCALE GENOMIC DNA]</scope>
    <source>
        <strain evidence="2">cv. Goldsmith</strain>
    </source>
</reference>
<dbReference type="InParanoid" id="A0A2G5CLV0"/>
<protein>
    <submittedName>
        <fullName evidence="1">Uncharacterized protein</fullName>
    </submittedName>
</protein>
<dbReference type="AlphaFoldDB" id="A0A2G5CLV0"/>
<dbReference type="Proteomes" id="UP000230069">
    <property type="component" value="Unassembled WGS sequence"/>
</dbReference>
<name>A0A2G5CLV0_AQUCA</name>
<sequence length="78" mass="8829">MCCITSTDFQPIIRTYQHNMPAMSIPPTGHCVFLARFQLSHYFGTYTPTWSANLLGLSIEKFEIDIGNSSKFFGVVCF</sequence>
<evidence type="ECO:0000313" key="1">
    <source>
        <dbReference type="EMBL" id="PIA32218.1"/>
    </source>
</evidence>
<keyword evidence="2" id="KW-1185">Reference proteome</keyword>
<evidence type="ECO:0000313" key="2">
    <source>
        <dbReference type="Proteomes" id="UP000230069"/>
    </source>
</evidence>
<proteinExistence type="predicted"/>